<dbReference type="Gene3D" id="3.40.50.1110">
    <property type="entry name" value="SGNH hydrolase"/>
    <property type="match status" value="1"/>
</dbReference>
<keyword evidence="1" id="KW-0812">Transmembrane</keyword>
<dbReference type="Proteomes" id="UP000267027">
    <property type="component" value="Unassembled WGS sequence"/>
</dbReference>
<dbReference type="GO" id="GO:0004620">
    <property type="term" value="F:phospholipase activity"/>
    <property type="evidence" value="ECO:0007669"/>
    <property type="project" value="InterPro"/>
</dbReference>
<evidence type="ECO:0000313" key="4">
    <source>
        <dbReference type="WBParaSite" id="ACOC_0001302201-mRNA-1"/>
    </source>
</evidence>
<protein>
    <submittedName>
        <fullName evidence="4">SGNH_hydro domain-containing protein</fullName>
    </submittedName>
</protein>
<organism evidence="4">
    <name type="scientific">Angiostrongylus costaricensis</name>
    <name type="common">Nematode worm</name>
    <dbReference type="NCBI Taxonomy" id="334426"/>
    <lineage>
        <taxon>Eukaryota</taxon>
        <taxon>Metazoa</taxon>
        <taxon>Ecdysozoa</taxon>
        <taxon>Nematoda</taxon>
        <taxon>Chromadorea</taxon>
        <taxon>Rhabditida</taxon>
        <taxon>Rhabditina</taxon>
        <taxon>Rhabditomorpha</taxon>
        <taxon>Strongyloidea</taxon>
        <taxon>Metastrongylidae</taxon>
        <taxon>Angiostrongylus</taxon>
    </lineage>
</organism>
<evidence type="ECO:0000313" key="3">
    <source>
        <dbReference type="Proteomes" id="UP000267027"/>
    </source>
</evidence>
<dbReference type="InterPro" id="IPR001087">
    <property type="entry name" value="GDSL"/>
</dbReference>
<keyword evidence="1" id="KW-0472">Membrane</keyword>
<dbReference type="InterPro" id="IPR036514">
    <property type="entry name" value="SGNH_hydro_sf"/>
</dbReference>
<proteinExistence type="predicted"/>
<dbReference type="OrthoDB" id="10265800at2759"/>
<sequence length="294" mass="33250">MQELQIKDYEAYERYYSTDRLPFHVPFNFRRFKLLAIAVLVFVLVSYVRFRYSGVADFDLSLGAHISTKTLGGVLRCDPEVMKPSAKTPDDVNQVRPADINVIAAMGDSITASFIICLKVAELSRNYDDDLYNVYPGNSYVIGGDETLEKHISVANILRVFNPSIVGMSHGTGYDNTVFNVAVSGRTSMDIPRQAEELIHRMKARGVRLKDDWKLISIFIGTNDLGELRCYSKEKRGEYDKSFYASDIFHLSKYGNAVLAKFLWNNLIEPVDRKTTKANLGNDDFPIMCPPKVC</sequence>
<dbReference type="EMBL" id="UYYA01005408">
    <property type="protein sequence ID" value="VDM64608.1"/>
    <property type="molecule type" value="Genomic_DNA"/>
</dbReference>
<name>A0A158PMM6_ANGCS</name>
<accession>A0A158PMM6</accession>
<dbReference type="AlphaFoldDB" id="A0A158PMM6"/>
<dbReference type="STRING" id="334426.A0A158PMM6"/>
<keyword evidence="1" id="KW-1133">Transmembrane helix</keyword>
<dbReference type="PANTHER" id="PTHR21325:SF31">
    <property type="entry name" value="GH22081P-RELATED"/>
    <property type="match status" value="1"/>
</dbReference>
<gene>
    <name evidence="2" type="ORF">ACOC_LOCUS13023</name>
</gene>
<keyword evidence="3" id="KW-1185">Reference proteome</keyword>
<dbReference type="PANTHER" id="PTHR21325">
    <property type="entry name" value="PHOSPHOLIPASE B, PLB1"/>
    <property type="match status" value="1"/>
</dbReference>
<dbReference type="GO" id="GO:0006644">
    <property type="term" value="P:phospholipid metabolic process"/>
    <property type="evidence" value="ECO:0007669"/>
    <property type="project" value="TreeGrafter"/>
</dbReference>
<evidence type="ECO:0000313" key="2">
    <source>
        <dbReference type="EMBL" id="VDM64608.1"/>
    </source>
</evidence>
<reference evidence="2 3" key="2">
    <citation type="submission" date="2018-11" db="EMBL/GenBank/DDBJ databases">
        <authorList>
            <consortium name="Pathogen Informatics"/>
        </authorList>
    </citation>
    <scope>NUCLEOTIDE SEQUENCE [LARGE SCALE GENOMIC DNA]</scope>
    <source>
        <strain evidence="2 3">Costa Rica</strain>
    </source>
</reference>
<evidence type="ECO:0000256" key="1">
    <source>
        <dbReference type="SAM" id="Phobius"/>
    </source>
</evidence>
<dbReference type="SUPFAM" id="SSF52266">
    <property type="entry name" value="SGNH hydrolase"/>
    <property type="match status" value="1"/>
</dbReference>
<dbReference type="Pfam" id="PF00657">
    <property type="entry name" value="Lipase_GDSL"/>
    <property type="match status" value="1"/>
</dbReference>
<dbReference type="OMA" id="ACDWCAN"/>
<dbReference type="InterPro" id="IPR038885">
    <property type="entry name" value="PLB1"/>
</dbReference>
<reference evidence="4" key="1">
    <citation type="submission" date="2016-04" db="UniProtKB">
        <authorList>
            <consortium name="WormBaseParasite"/>
        </authorList>
    </citation>
    <scope>IDENTIFICATION</scope>
</reference>
<feature type="transmembrane region" description="Helical" evidence="1">
    <location>
        <begin position="32"/>
        <end position="50"/>
    </location>
</feature>
<dbReference type="WBParaSite" id="ACOC_0001302201-mRNA-1">
    <property type="protein sequence ID" value="ACOC_0001302201-mRNA-1"/>
    <property type="gene ID" value="ACOC_0001302201"/>
</dbReference>